<reference evidence="1 2" key="1">
    <citation type="journal article" date="2017" name="Int. J. Parasitol.">
        <title>The genome of the protozoan parasite Cystoisospora suis and a reverse vaccinology approach to identify vaccine candidates.</title>
        <authorList>
            <person name="Palmieri N."/>
            <person name="Shrestha A."/>
            <person name="Ruttkowski B."/>
            <person name="Beck T."/>
            <person name="Vogl C."/>
            <person name="Tomley F."/>
            <person name="Blake D.P."/>
            <person name="Joachim A."/>
        </authorList>
    </citation>
    <scope>NUCLEOTIDE SEQUENCE [LARGE SCALE GENOMIC DNA]</scope>
    <source>
        <strain evidence="1 2">Wien I</strain>
    </source>
</reference>
<sequence>NRTIVCGDIGKYQKKTERRSERHEVFQVKKLVQRERHFQWANAERGRTV</sequence>
<dbReference type="RefSeq" id="XP_067919651.1">
    <property type="nucleotide sequence ID" value="XM_068068373.1"/>
</dbReference>
<proteinExistence type="predicted"/>
<dbReference type="AlphaFoldDB" id="A0A2C6KK61"/>
<comment type="caution">
    <text evidence="1">The sequence shown here is derived from an EMBL/GenBank/DDBJ whole genome shotgun (WGS) entry which is preliminary data.</text>
</comment>
<evidence type="ECO:0000313" key="2">
    <source>
        <dbReference type="Proteomes" id="UP000221165"/>
    </source>
</evidence>
<accession>A0A2C6KK61</accession>
<organism evidence="1 2">
    <name type="scientific">Cystoisospora suis</name>
    <dbReference type="NCBI Taxonomy" id="483139"/>
    <lineage>
        <taxon>Eukaryota</taxon>
        <taxon>Sar</taxon>
        <taxon>Alveolata</taxon>
        <taxon>Apicomplexa</taxon>
        <taxon>Conoidasida</taxon>
        <taxon>Coccidia</taxon>
        <taxon>Eucoccidiorida</taxon>
        <taxon>Eimeriorina</taxon>
        <taxon>Sarcocystidae</taxon>
        <taxon>Cystoisospora</taxon>
    </lineage>
</organism>
<gene>
    <name evidence="1" type="ORF">CSUI_008239</name>
</gene>
<name>A0A2C6KK61_9APIC</name>
<feature type="non-terminal residue" evidence="1">
    <location>
        <position position="1"/>
    </location>
</feature>
<dbReference type="EMBL" id="MIGC01004565">
    <property type="protein sequence ID" value="PHJ17937.1"/>
    <property type="molecule type" value="Genomic_DNA"/>
</dbReference>
<dbReference type="Proteomes" id="UP000221165">
    <property type="component" value="Unassembled WGS sequence"/>
</dbReference>
<dbReference type="VEuPathDB" id="ToxoDB:CSUI_008239"/>
<dbReference type="GeneID" id="94431584"/>
<keyword evidence="2" id="KW-1185">Reference proteome</keyword>
<evidence type="ECO:0000313" key="1">
    <source>
        <dbReference type="EMBL" id="PHJ17937.1"/>
    </source>
</evidence>
<protein>
    <submittedName>
        <fullName evidence="1">Uncharacterized protein</fullName>
    </submittedName>
</protein>